<feature type="compositionally biased region" description="Basic and acidic residues" evidence="1">
    <location>
        <begin position="39"/>
        <end position="54"/>
    </location>
</feature>
<dbReference type="EMBL" id="LSSL01000781">
    <property type="protein sequence ID" value="OLY83707.1"/>
    <property type="molecule type" value="Genomic_DNA"/>
</dbReference>
<evidence type="ECO:0000313" key="2">
    <source>
        <dbReference type="EMBL" id="OLY83707.1"/>
    </source>
</evidence>
<protein>
    <submittedName>
        <fullName evidence="2">Uncharacterized protein</fullName>
    </submittedName>
</protein>
<comment type="caution">
    <text evidence="2">The sequence shown here is derived from an EMBL/GenBank/DDBJ whole genome shotgun (WGS) entry which is preliminary data.</text>
</comment>
<dbReference type="AlphaFoldDB" id="A0A1R0H3J0"/>
<feature type="compositionally biased region" description="Low complexity" evidence="1">
    <location>
        <begin position="1"/>
        <end position="24"/>
    </location>
</feature>
<evidence type="ECO:0000313" key="3">
    <source>
        <dbReference type="Proteomes" id="UP000187455"/>
    </source>
</evidence>
<feature type="region of interest" description="Disordered" evidence="1">
    <location>
        <begin position="1"/>
        <end position="100"/>
    </location>
</feature>
<keyword evidence="3" id="KW-1185">Reference proteome</keyword>
<organism evidence="2 3">
    <name type="scientific">Smittium mucronatum</name>
    <dbReference type="NCBI Taxonomy" id="133383"/>
    <lineage>
        <taxon>Eukaryota</taxon>
        <taxon>Fungi</taxon>
        <taxon>Fungi incertae sedis</taxon>
        <taxon>Zoopagomycota</taxon>
        <taxon>Kickxellomycotina</taxon>
        <taxon>Harpellomycetes</taxon>
        <taxon>Harpellales</taxon>
        <taxon>Legeriomycetaceae</taxon>
        <taxon>Smittium</taxon>
    </lineage>
</organism>
<name>A0A1R0H3J0_9FUNG</name>
<evidence type="ECO:0000256" key="1">
    <source>
        <dbReference type="SAM" id="MobiDB-lite"/>
    </source>
</evidence>
<dbReference type="Proteomes" id="UP000187455">
    <property type="component" value="Unassembled WGS sequence"/>
</dbReference>
<feature type="compositionally biased region" description="Acidic residues" evidence="1">
    <location>
        <begin position="55"/>
        <end position="68"/>
    </location>
</feature>
<reference evidence="2 3" key="1">
    <citation type="journal article" date="2016" name="Mol. Biol. Evol.">
        <title>Genome-Wide Survey of Gut Fungi (Harpellales) Reveals the First Horizontally Transferred Ubiquitin Gene from a Mosquito Host.</title>
        <authorList>
            <person name="Wang Y."/>
            <person name="White M.M."/>
            <person name="Kvist S."/>
            <person name="Moncalvo J.M."/>
        </authorList>
    </citation>
    <scope>NUCLEOTIDE SEQUENCE [LARGE SCALE GENOMIC DNA]</scope>
    <source>
        <strain evidence="2 3">ALG-7-W6</strain>
    </source>
</reference>
<sequence>MGKSSKSPGKSSKSPGKPSKSPSKSSKKSDPESVVFRSTTRELIGDLVPARRCEAEEEVAESGEESDESETRQARDQGSCQGIAEGRKGTRFDCGQHFPN</sequence>
<gene>
    <name evidence="2" type="ORF">AYI68_g2143</name>
</gene>
<proteinExistence type="predicted"/>
<accession>A0A1R0H3J0</accession>